<protein>
    <submittedName>
        <fullName evidence="4">Trypsin-like peptidase</fullName>
    </submittedName>
</protein>
<keyword evidence="2" id="KW-1133">Transmembrane helix</keyword>
<keyword evidence="2" id="KW-0812">Transmembrane</keyword>
<sequence length="466" mass="48731">MRVVGLCAAALLVAPPALAAQPASPEELAAALARPGVVAVTVDWHGWVRDKLTGEVFGGTAGYEVRTHCTGVVVAPDGYVATASRCVHTGPAGGAGLLFDAAVADLAKVGRIGDPAKARQAFADRAVAEGANPGRPVDRRIAVERSERDGGERRTDSAPATVVDLVAPDDGDVAVLRIPRQNLPSIELRPDAPPVGTPVLAIGYPVSDTDPVDPGLEPSSRDGRVSGHRTRGTRPFYEVSATADNGMTGGPVVDSQGRLVGILSSLGDTRFASATTTLAELLRGKGITAEPGPLDRDYRAALDRYYANDFDGAVEYLDAVLAATPSHEQAIAYRELAIGKGGDPDPLPDRLVRCSAFLGAAAVLVLLVAIALLVRDRKRRVSTMDTPPLGIPLLPAGLGAEPQPDREGDTDQAERREAVQDEDAHQHADDDTARVEPRTPDPGGPGAADPDQRDDADQAAEHERLQ</sequence>
<dbReference type="Gene3D" id="2.40.10.10">
    <property type="entry name" value="Trypsin-like serine proteases"/>
    <property type="match status" value="2"/>
</dbReference>
<organism evidence="4 5">
    <name type="scientific">Umezawaea tangerina</name>
    <dbReference type="NCBI Taxonomy" id="84725"/>
    <lineage>
        <taxon>Bacteria</taxon>
        <taxon>Bacillati</taxon>
        <taxon>Actinomycetota</taxon>
        <taxon>Actinomycetes</taxon>
        <taxon>Pseudonocardiales</taxon>
        <taxon>Pseudonocardiaceae</taxon>
        <taxon>Umezawaea</taxon>
    </lineage>
</organism>
<dbReference type="OrthoDB" id="3497273at2"/>
<evidence type="ECO:0000256" key="3">
    <source>
        <dbReference type="SAM" id="SignalP"/>
    </source>
</evidence>
<evidence type="ECO:0000313" key="5">
    <source>
        <dbReference type="Proteomes" id="UP000239494"/>
    </source>
</evidence>
<feature type="region of interest" description="Disordered" evidence="1">
    <location>
        <begin position="384"/>
        <end position="466"/>
    </location>
</feature>
<evidence type="ECO:0000313" key="4">
    <source>
        <dbReference type="EMBL" id="PRY40789.1"/>
    </source>
</evidence>
<feature type="chain" id="PRO_5015637421" evidence="3">
    <location>
        <begin position="20"/>
        <end position="466"/>
    </location>
</feature>
<feature type="compositionally biased region" description="Basic and acidic residues" evidence="1">
    <location>
        <begin position="403"/>
        <end position="439"/>
    </location>
</feature>
<evidence type="ECO:0000256" key="2">
    <source>
        <dbReference type="SAM" id="Phobius"/>
    </source>
</evidence>
<gene>
    <name evidence="4" type="ORF">CLV43_106530</name>
</gene>
<comment type="caution">
    <text evidence="4">The sequence shown here is derived from an EMBL/GenBank/DDBJ whole genome shotgun (WGS) entry which is preliminary data.</text>
</comment>
<feature type="signal peptide" evidence="3">
    <location>
        <begin position="1"/>
        <end position="19"/>
    </location>
</feature>
<feature type="region of interest" description="Disordered" evidence="1">
    <location>
        <begin position="208"/>
        <end position="231"/>
    </location>
</feature>
<dbReference type="Proteomes" id="UP000239494">
    <property type="component" value="Unassembled WGS sequence"/>
</dbReference>
<dbReference type="EMBL" id="PVTF01000006">
    <property type="protein sequence ID" value="PRY40789.1"/>
    <property type="molecule type" value="Genomic_DNA"/>
</dbReference>
<feature type="compositionally biased region" description="Low complexity" evidence="1">
    <location>
        <begin position="387"/>
        <end position="400"/>
    </location>
</feature>
<name>A0A2T0T575_9PSEU</name>
<dbReference type="InterPro" id="IPR043504">
    <property type="entry name" value="Peptidase_S1_PA_chymotrypsin"/>
</dbReference>
<keyword evidence="3" id="KW-0732">Signal</keyword>
<accession>A0A2T0T575</accession>
<evidence type="ECO:0000256" key="1">
    <source>
        <dbReference type="SAM" id="MobiDB-lite"/>
    </source>
</evidence>
<dbReference type="SUPFAM" id="SSF50494">
    <property type="entry name" value="Trypsin-like serine proteases"/>
    <property type="match status" value="1"/>
</dbReference>
<feature type="compositionally biased region" description="Basic and acidic residues" evidence="1">
    <location>
        <begin position="136"/>
        <end position="156"/>
    </location>
</feature>
<keyword evidence="5" id="KW-1185">Reference proteome</keyword>
<reference evidence="4 5" key="1">
    <citation type="submission" date="2018-03" db="EMBL/GenBank/DDBJ databases">
        <title>Genomic Encyclopedia of Archaeal and Bacterial Type Strains, Phase II (KMG-II): from individual species to whole genera.</title>
        <authorList>
            <person name="Goeker M."/>
        </authorList>
    </citation>
    <scope>NUCLEOTIDE SEQUENCE [LARGE SCALE GENOMIC DNA]</scope>
    <source>
        <strain evidence="4 5">DSM 44720</strain>
    </source>
</reference>
<dbReference type="PANTHER" id="PTHR43019">
    <property type="entry name" value="SERINE ENDOPROTEASE DEGS"/>
    <property type="match status" value="1"/>
</dbReference>
<feature type="transmembrane region" description="Helical" evidence="2">
    <location>
        <begin position="356"/>
        <end position="374"/>
    </location>
</feature>
<dbReference type="AlphaFoldDB" id="A0A2T0T575"/>
<feature type="region of interest" description="Disordered" evidence="1">
    <location>
        <begin position="130"/>
        <end position="159"/>
    </location>
</feature>
<dbReference type="RefSeq" id="WP_106189283.1">
    <property type="nucleotide sequence ID" value="NZ_PVTF01000006.1"/>
</dbReference>
<dbReference type="Pfam" id="PF13365">
    <property type="entry name" value="Trypsin_2"/>
    <property type="match status" value="1"/>
</dbReference>
<keyword evidence="2" id="KW-0472">Membrane</keyword>
<proteinExistence type="predicted"/>
<dbReference type="PANTHER" id="PTHR43019:SF23">
    <property type="entry name" value="PROTEASE DO-LIKE 5, CHLOROPLASTIC"/>
    <property type="match status" value="1"/>
</dbReference>
<dbReference type="InterPro" id="IPR009003">
    <property type="entry name" value="Peptidase_S1_PA"/>
</dbReference>
<feature type="compositionally biased region" description="Basic and acidic residues" evidence="1">
    <location>
        <begin position="450"/>
        <end position="466"/>
    </location>
</feature>